<protein>
    <submittedName>
        <fullName evidence="3">Septum formation initiator family protein</fullName>
    </submittedName>
</protein>
<evidence type="ECO:0000313" key="4">
    <source>
        <dbReference type="Proteomes" id="UP001148313"/>
    </source>
</evidence>
<accession>A0ABT4VG89</accession>
<keyword evidence="2" id="KW-0812">Transmembrane</keyword>
<keyword evidence="2" id="KW-1133">Transmembrane helix</keyword>
<gene>
    <name evidence="3" type="ORF">OOZ53_00045</name>
</gene>
<comment type="caution">
    <text evidence="3">The sequence shown here is derived from an EMBL/GenBank/DDBJ whole genome shotgun (WGS) entry which is preliminary data.</text>
</comment>
<feature type="transmembrane region" description="Helical" evidence="2">
    <location>
        <begin position="12"/>
        <end position="29"/>
    </location>
</feature>
<name>A0ABT4VG89_9HYPH</name>
<dbReference type="RefSeq" id="WP_271087229.1">
    <property type="nucleotide sequence ID" value="NZ_JAPJZH010000001.1"/>
</dbReference>
<keyword evidence="4" id="KW-1185">Reference proteome</keyword>
<reference evidence="3" key="1">
    <citation type="submission" date="2022-11" db="EMBL/GenBank/DDBJ databases">
        <title>Hoeflea poritis sp. nov., isolated from scleractinian coral Porites lutea.</title>
        <authorList>
            <person name="Zhang G."/>
            <person name="Wei Q."/>
            <person name="Cai L."/>
        </authorList>
    </citation>
    <scope>NUCLEOTIDE SEQUENCE</scope>
    <source>
        <strain evidence="3">E7-10</strain>
    </source>
</reference>
<evidence type="ECO:0000256" key="2">
    <source>
        <dbReference type="SAM" id="Phobius"/>
    </source>
</evidence>
<proteinExistence type="predicted"/>
<feature type="coiled-coil region" evidence="1">
    <location>
        <begin position="41"/>
        <end position="68"/>
    </location>
</feature>
<organism evidence="3 4">
    <name type="scientific">Hoeflea poritis</name>
    <dbReference type="NCBI Taxonomy" id="2993659"/>
    <lineage>
        <taxon>Bacteria</taxon>
        <taxon>Pseudomonadati</taxon>
        <taxon>Pseudomonadota</taxon>
        <taxon>Alphaproteobacteria</taxon>
        <taxon>Hyphomicrobiales</taxon>
        <taxon>Rhizobiaceae</taxon>
        <taxon>Hoeflea</taxon>
    </lineage>
</organism>
<evidence type="ECO:0000256" key="1">
    <source>
        <dbReference type="SAM" id="Coils"/>
    </source>
</evidence>
<keyword evidence="1" id="KW-0175">Coiled coil</keyword>
<dbReference type="EMBL" id="JAPJZH010000001">
    <property type="protein sequence ID" value="MDA4843717.1"/>
    <property type="molecule type" value="Genomic_DNA"/>
</dbReference>
<keyword evidence="2" id="KW-0472">Membrane</keyword>
<dbReference type="InterPro" id="IPR007060">
    <property type="entry name" value="FtsL/DivIC"/>
</dbReference>
<sequence>MSTRQKKIRNTGRLVVPLFAIAFISYFGFHSINGDRGLNATQRFEVRKAELEARLSALTEERKLLQQRVKLLPSSGPVVRDMLDEQARETLNLSRPNEIVIYDFN</sequence>
<dbReference type="Proteomes" id="UP001148313">
    <property type="component" value="Unassembled WGS sequence"/>
</dbReference>
<dbReference type="Pfam" id="PF04977">
    <property type="entry name" value="DivIC"/>
    <property type="match status" value="1"/>
</dbReference>
<evidence type="ECO:0000313" key="3">
    <source>
        <dbReference type="EMBL" id="MDA4843717.1"/>
    </source>
</evidence>